<organism evidence="2 3">
    <name type="scientific">Armillaria gallica</name>
    <name type="common">Bulbous honey fungus</name>
    <name type="synonym">Armillaria bulbosa</name>
    <dbReference type="NCBI Taxonomy" id="47427"/>
    <lineage>
        <taxon>Eukaryota</taxon>
        <taxon>Fungi</taxon>
        <taxon>Dikarya</taxon>
        <taxon>Basidiomycota</taxon>
        <taxon>Agaricomycotina</taxon>
        <taxon>Agaricomycetes</taxon>
        <taxon>Agaricomycetidae</taxon>
        <taxon>Agaricales</taxon>
        <taxon>Marasmiineae</taxon>
        <taxon>Physalacriaceae</taxon>
        <taxon>Armillaria</taxon>
    </lineage>
</organism>
<accession>A0A2H3CV45</accession>
<dbReference type="EMBL" id="KZ293813">
    <property type="protein sequence ID" value="PBK79127.1"/>
    <property type="molecule type" value="Genomic_DNA"/>
</dbReference>
<gene>
    <name evidence="2" type="ORF">ARMGADRAFT_1021691</name>
    <name evidence="1" type="ORF">ARMGADRAFT_1021710</name>
</gene>
<sequence>MFSAVEAFGFNDFEYFRLYRRSLALMKSQPHLRWDLEFASSVAKVLPVSPMRK</sequence>
<reference evidence="3" key="1">
    <citation type="journal article" date="2017" name="Nat. Ecol. Evol.">
        <title>Genome expansion and lineage-specific genetic innovations in the forest pathogenic fungi Armillaria.</title>
        <authorList>
            <person name="Sipos G."/>
            <person name="Prasanna A.N."/>
            <person name="Walter M.C."/>
            <person name="O'Connor E."/>
            <person name="Balint B."/>
            <person name="Krizsan K."/>
            <person name="Kiss B."/>
            <person name="Hess J."/>
            <person name="Varga T."/>
            <person name="Slot J."/>
            <person name="Riley R."/>
            <person name="Boka B."/>
            <person name="Rigling D."/>
            <person name="Barry K."/>
            <person name="Lee J."/>
            <person name="Mihaltcheva S."/>
            <person name="LaButti K."/>
            <person name="Lipzen A."/>
            <person name="Waldron R."/>
            <person name="Moloney N.M."/>
            <person name="Sperisen C."/>
            <person name="Kredics L."/>
            <person name="Vagvoelgyi C."/>
            <person name="Patrignani A."/>
            <person name="Fitzpatrick D."/>
            <person name="Nagy I."/>
            <person name="Doyle S."/>
            <person name="Anderson J.B."/>
            <person name="Grigoriev I.V."/>
            <person name="Gueldener U."/>
            <person name="Muensterkoetter M."/>
            <person name="Nagy L.G."/>
        </authorList>
    </citation>
    <scope>NUCLEOTIDE SEQUENCE [LARGE SCALE GENOMIC DNA]</scope>
    <source>
        <strain evidence="3">Ar21-2</strain>
    </source>
</reference>
<evidence type="ECO:0000313" key="2">
    <source>
        <dbReference type="EMBL" id="PBK79166.1"/>
    </source>
</evidence>
<dbReference type="Proteomes" id="UP000217790">
    <property type="component" value="Unassembled WGS sequence"/>
</dbReference>
<evidence type="ECO:0000313" key="1">
    <source>
        <dbReference type="EMBL" id="PBK79127.1"/>
    </source>
</evidence>
<protein>
    <submittedName>
        <fullName evidence="2">Uncharacterized protein</fullName>
    </submittedName>
</protein>
<evidence type="ECO:0000313" key="3">
    <source>
        <dbReference type="Proteomes" id="UP000217790"/>
    </source>
</evidence>
<name>A0A2H3CV45_ARMGA</name>
<dbReference type="EMBL" id="KZ293804">
    <property type="protein sequence ID" value="PBK79166.1"/>
    <property type="molecule type" value="Genomic_DNA"/>
</dbReference>
<dbReference type="InParanoid" id="A0A2H3CV45"/>
<dbReference type="AlphaFoldDB" id="A0A2H3CV45"/>
<reference evidence="2" key="2">
    <citation type="journal article" date="2017" name="Nat. Ecol. Evol.">
        <title>Lineage-specific genetic innovations streamline the genomes of Armillaria species to pathogenesis.</title>
        <authorList>
            <consortium name="DOE Joint Genome Institute"/>
            <person name="Sipos G."/>
            <person name="Prasanna A.N."/>
            <person name="Walter M.C."/>
            <person name="O'Connor E."/>
            <person name="Balint B."/>
            <person name="Krizsan K."/>
            <person name="Kiss B."/>
            <person name="Hess J."/>
            <person name="Varga T."/>
            <person name="Slot J."/>
            <person name="Riley R."/>
            <person name="Boka B."/>
            <person name="Rigling D."/>
            <person name="Barry K."/>
            <person name="Lee J."/>
            <person name="Mihaltcheva S."/>
            <person name="LaButti K."/>
            <person name="Lipzen A."/>
            <person name="Waldron R."/>
            <person name="Moloney N.M."/>
            <person name="Sperisen C."/>
            <person name="Kredics L."/>
            <person name="Vagvolgyi C."/>
            <person name="Patrignani A."/>
            <person name="Fitzpatrick D."/>
            <person name="Nagy I."/>
            <person name="Doyle S."/>
            <person name="Anderson J."/>
            <person name="Grigoriev I.V."/>
            <person name="Guldener U."/>
            <person name="Munsterkotter M."/>
            <person name="Nagy L.G."/>
        </authorList>
    </citation>
    <scope>NUCLEOTIDE SEQUENCE [LARGE SCALE GENOMIC DNA]</scope>
    <source>
        <strain evidence="2">Ar21-2</strain>
    </source>
</reference>
<keyword evidence="3" id="KW-1185">Reference proteome</keyword>
<proteinExistence type="predicted"/>